<dbReference type="RefSeq" id="XP_041159768.1">
    <property type="nucleotide sequence ID" value="XM_041300187.1"/>
</dbReference>
<evidence type="ECO:0000313" key="2">
    <source>
        <dbReference type="Proteomes" id="UP000719766"/>
    </source>
</evidence>
<dbReference type="Proteomes" id="UP000719766">
    <property type="component" value="Unassembled WGS sequence"/>
</dbReference>
<reference evidence="1" key="1">
    <citation type="journal article" date="2020" name="New Phytol.">
        <title>Comparative genomics reveals dynamic genome evolution in host specialist ectomycorrhizal fungi.</title>
        <authorList>
            <person name="Lofgren L.A."/>
            <person name="Nguyen N.H."/>
            <person name="Vilgalys R."/>
            <person name="Ruytinx J."/>
            <person name="Liao H.L."/>
            <person name="Branco S."/>
            <person name="Kuo A."/>
            <person name="LaButti K."/>
            <person name="Lipzen A."/>
            <person name="Andreopoulos W."/>
            <person name="Pangilinan J."/>
            <person name="Riley R."/>
            <person name="Hundley H."/>
            <person name="Na H."/>
            <person name="Barry K."/>
            <person name="Grigoriev I.V."/>
            <person name="Stajich J.E."/>
            <person name="Kennedy P.G."/>
        </authorList>
    </citation>
    <scope>NUCLEOTIDE SEQUENCE</scope>
    <source>
        <strain evidence="1">S12</strain>
    </source>
</reference>
<name>A0A9P7AQ54_9AGAM</name>
<protein>
    <submittedName>
        <fullName evidence="1">Uncharacterized protein</fullName>
    </submittedName>
</protein>
<sequence>MEQEQEHIWDLGLGARGSGLMTQGLGFGTRSSGLDTVLNTESLTPDSRIMEHEHIRDSGLRAQDTLTPDTVAELWVANPQTPKFGTWYLGFQVSAFRTKYPIPSHESRTLKPGESTMSGFRVLSNSQILSAEFRVLGLSTMALRTPICQVPSSNYHAMDAMAAGLAMALRIFLQEGPFNDADTSGSDTFFGIVRQLPSVLQLG</sequence>
<gene>
    <name evidence="1" type="ORF">HD556DRAFT_1308740</name>
</gene>
<accession>A0A9P7AQ54</accession>
<evidence type="ECO:0000313" key="1">
    <source>
        <dbReference type="EMBL" id="KAG1793312.1"/>
    </source>
</evidence>
<organism evidence="1 2">
    <name type="scientific">Suillus plorans</name>
    <dbReference type="NCBI Taxonomy" id="116603"/>
    <lineage>
        <taxon>Eukaryota</taxon>
        <taxon>Fungi</taxon>
        <taxon>Dikarya</taxon>
        <taxon>Basidiomycota</taxon>
        <taxon>Agaricomycotina</taxon>
        <taxon>Agaricomycetes</taxon>
        <taxon>Agaricomycetidae</taxon>
        <taxon>Boletales</taxon>
        <taxon>Suillineae</taxon>
        <taxon>Suillaceae</taxon>
        <taxon>Suillus</taxon>
    </lineage>
</organism>
<dbReference type="GeneID" id="64593951"/>
<dbReference type="EMBL" id="JABBWE010000031">
    <property type="protein sequence ID" value="KAG1793312.1"/>
    <property type="molecule type" value="Genomic_DNA"/>
</dbReference>
<proteinExistence type="predicted"/>
<keyword evidence="2" id="KW-1185">Reference proteome</keyword>
<dbReference type="AlphaFoldDB" id="A0A9P7AQ54"/>
<comment type="caution">
    <text evidence="1">The sequence shown here is derived from an EMBL/GenBank/DDBJ whole genome shotgun (WGS) entry which is preliminary data.</text>
</comment>